<reference evidence="3" key="1">
    <citation type="submission" date="2021-02" db="EMBL/GenBank/DDBJ databases">
        <authorList>
            <person name="Nowell W R."/>
        </authorList>
    </citation>
    <scope>NUCLEOTIDE SEQUENCE</scope>
    <source>
        <strain evidence="3">Ploen Becks lab</strain>
    </source>
</reference>
<dbReference type="GO" id="GO:0006589">
    <property type="term" value="P:octopamine biosynthetic process"/>
    <property type="evidence" value="ECO:0007669"/>
    <property type="project" value="TreeGrafter"/>
</dbReference>
<proteinExistence type="predicted"/>
<dbReference type="EMBL" id="CAJNOC010008878">
    <property type="protein sequence ID" value="CAF1121906.1"/>
    <property type="molecule type" value="Genomic_DNA"/>
</dbReference>
<dbReference type="Proteomes" id="UP000663879">
    <property type="component" value="Unassembled WGS sequence"/>
</dbReference>
<dbReference type="InterPro" id="IPR005018">
    <property type="entry name" value="DOMON_domain"/>
</dbReference>
<name>A0A814QMT0_9BILA</name>
<feature type="signal peptide" evidence="1">
    <location>
        <begin position="1"/>
        <end position="21"/>
    </location>
</feature>
<dbReference type="GO" id="GO:0042420">
    <property type="term" value="P:dopamine catabolic process"/>
    <property type="evidence" value="ECO:0007669"/>
    <property type="project" value="TreeGrafter"/>
</dbReference>
<accession>A0A814QMT0</accession>
<feature type="non-terminal residue" evidence="3">
    <location>
        <position position="294"/>
    </location>
</feature>
<dbReference type="SMART" id="SM00664">
    <property type="entry name" value="DoH"/>
    <property type="match status" value="2"/>
</dbReference>
<dbReference type="GO" id="GO:0030667">
    <property type="term" value="C:secretory granule membrane"/>
    <property type="evidence" value="ECO:0007669"/>
    <property type="project" value="TreeGrafter"/>
</dbReference>
<dbReference type="AlphaFoldDB" id="A0A814QMT0"/>
<keyword evidence="1" id="KW-0732">Signal</keyword>
<feature type="domain" description="DOMON" evidence="2">
    <location>
        <begin position="205"/>
        <end position="294"/>
    </location>
</feature>
<evidence type="ECO:0000259" key="2">
    <source>
        <dbReference type="PROSITE" id="PS50836"/>
    </source>
</evidence>
<feature type="chain" id="PRO_5032539462" description="DOMON domain-containing protein" evidence="1">
    <location>
        <begin position="22"/>
        <end position="294"/>
    </location>
</feature>
<dbReference type="Pfam" id="PF03351">
    <property type="entry name" value="DOMON"/>
    <property type="match status" value="2"/>
</dbReference>
<sequence>MFNFLYLSLLFFLSFYSCSKIEPTEFYSNKEILIGPDIFTLFWKQNNSDIIFEAHWKNSKIILFGFKSNNLSDVMVSWINDDNSGHFSDRHFNSQNSSLILDTHTDWLPLDLFKKSNYTVLKFKRPILLSCRENSSQDLDIKPGFNNLIFSLSDNTTSLIPNLKSKKMKILNNSGHFECFIEKIKEKLDSPSTEFYTNSEELIPGVYKIYWNYTKDDITAEIHCKLCGWVAFGFSPNGGMDKSDVIVYWKNENGVNFTDRHIRDRNVIVDKNQDWFLLNNILRNNVTIFKFTRK</sequence>
<dbReference type="PANTHER" id="PTHR10157:SF23">
    <property type="entry name" value="MOXD1 HOMOLOG 1"/>
    <property type="match status" value="1"/>
</dbReference>
<dbReference type="OrthoDB" id="188511at2759"/>
<organism evidence="3 4">
    <name type="scientific">Brachionus calyciflorus</name>
    <dbReference type="NCBI Taxonomy" id="104777"/>
    <lineage>
        <taxon>Eukaryota</taxon>
        <taxon>Metazoa</taxon>
        <taxon>Spiralia</taxon>
        <taxon>Gnathifera</taxon>
        <taxon>Rotifera</taxon>
        <taxon>Eurotatoria</taxon>
        <taxon>Monogononta</taxon>
        <taxon>Pseudotrocha</taxon>
        <taxon>Ploima</taxon>
        <taxon>Brachionidae</taxon>
        <taxon>Brachionus</taxon>
    </lineage>
</organism>
<dbReference type="CDD" id="cd09631">
    <property type="entry name" value="DOMON_DOH"/>
    <property type="match status" value="2"/>
</dbReference>
<dbReference type="PANTHER" id="PTHR10157">
    <property type="entry name" value="DOPAMINE BETA HYDROXYLASE RELATED"/>
    <property type="match status" value="1"/>
</dbReference>
<keyword evidence="4" id="KW-1185">Reference proteome</keyword>
<dbReference type="GO" id="GO:0004500">
    <property type="term" value="F:dopamine beta-monooxygenase activity"/>
    <property type="evidence" value="ECO:0007669"/>
    <property type="project" value="InterPro"/>
</dbReference>
<evidence type="ECO:0000313" key="4">
    <source>
        <dbReference type="Proteomes" id="UP000663879"/>
    </source>
</evidence>
<dbReference type="GO" id="GO:0005615">
    <property type="term" value="C:extracellular space"/>
    <property type="evidence" value="ECO:0007669"/>
    <property type="project" value="TreeGrafter"/>
</dbReference>
<gene>
    <name evidence="3" type="ORF">OXX778_LOCUS22080</name>
</gene>
<dbReference type="GO" id="GO:0042421">
    <property type="term" value="P:norepinephrine biosynthetic process"/>
    <property type="evidence" value="ECO:0007669"/>
    <property type="project" value="TreeGrafter"/>
</dbReference>
<dbReference type="InterPro" id="IPR000945">
    <property type="entry name" value="DBH-like"/>
</dbReference>
<protein>
    <recommendedName>
        <fullName evidence="2">DOMON domain-containing protein</fullName>
    </recommendedName>
</protein>
<dbReference type="InterPro" id="IPR045266">
    <property type="entry name" value="DOH_DOMON"/>
</dbReference>
<comment type="caution">
    <text evidence="3">The sequence shown here is derived from an EMBL/GenBank/DDBJ whole genome shotgun (WGS) entry which is preliminary data.</text>
</comment>
<dbReference type="PROSITE" id="PS50836">
    <property type="entry name" value="DOMON"/>
    <property type="match status" value="1"/>
</dbReference>
<dbReference type="GO" id="GO:0005507">
    <property type="term" value="F:copper ion binding"/>
    <property type="evidence" value="ECO:0007669"/>
    <property type="project" value="TreeGrafter"/>
</dbReference>
<evidence type="ECO:0000256" key="1">
    <source>
        <dbReference type="SAM" id="SignalP"/>
    </source>
</evidence>
<evidence type="ECO:0000313" key="3">
    <source>
        <dbReference type="EMBL" id="CAF1121906.1"/>
    </source>
</evidence>